<dbReference type="Gene3D" id="1.20.930.20">
    <property type="entry name" value="Adaptor protein Cbl, N-terminal domain"/>
    <property type="match status" value="1"/>
</dbReference>
<keyword evidence="3" id="KW-1185">Reference proteome</keyword>
<feature type="region of interest" description="Disordered" evidence="1">
    <location>
        <begin position="208"/>
        <end position="237"/>
    </location>
</feature>
<dbReference type="KEGG" id="lbc:LACBIDRAFT_312922"/>
<evidence type="ECO:0000256" key="1">
    <source>
        <dbReference type="SAM" id="MobiDB-lite"/>
    </source>
</evidence>
<feature type="compositionally biased region" description="Basic residues" evidence="1">
    <location>
        <begin position="303"/>
        <end position="312"/>
    </location>
</feature>
<feature type="compositionally biased region" description="Polar residues" evidence="1">
    <location>
        <begin position="1"/>
        <end position="16"/>
    </location>
</feature>
<protein>
    <submittedName>
        <fullName evidence="2">Predicted protein</fullName>
    </submittedName>
</protein>
<feature type="region of interest" description="Disordered" evidence="1">
    <location>
        <begin position="273"/>
        <end position="312"/>
    </location>
</feature>
<dbReference type="OrthoDB" id="192148at2759"/>
<reference evidence="2 3" key="1">
    <citation type="journal article" date="2008" name="Nature">
        <title>The genome of Laccaria bicolor provides insights into mycorrhizal symbiosis.</title>
        <authorList>
            <person name="Martin F."/>
            <person name="Aerts A."/>
            <person name="Ahren D."/>
            <person name="Brun A."/>
            <person name="Danchin E.G.J."/>
            <person name="Duchaussoy F."/>
            <person name="Gibon J."/>
            <person name="Kohler A."/>
            <person name="Lindquist E."/>
            <person name="Pereda V."/>
            <person name="Salamov A."/>
            <person name="Shapiro H.J."/>
            <person name="Wuyts J."/>
            <person name="Blaudez D."/>
            <person name="Buee M."/>
            <person name="Brokstein P."/>
            <person name="Canbaeck B."/>
            <person name="Cohen D."/>
            <person name="Courty P.E."/>
            <person name="Coutinho P.M."/>
            <person name="Delaruelle C."/>
            <person name="Detter J.C."/>
            <person name="Deveau A."/>
            <person name="DiFazio S."/>
            <person name="Duplessis S."/>
            <person name="Fraissinet-Tachet L."/>
            <person name="Lucic E."/>
            <person name="Frey-Klett P."/>
            <person name="Fourrey C."/>
            <person name="Feussner I."/>
            <person name="Gay G."/>
            <person name="Grimwood J."/>
            <person name="Hoegger P.J."/>
            <person name="Jain P."/>
            <person name="Kilaru S."/>
            <person name="Labbe J."/>
            <person name="Lin Y.C."/>
            <person name="Legue V."/>
            <person name="Le Tacon F."/>
            <person name="Marmeisse R."/>
            <person name="Melayah D."/>
            <person name="Montanini B."/>
            <person name="Muratet M."/>
            <person name="Nehls U."/>
            <person name="Niculita-Hirzel H."/>
            <person name="Oudot-Le Secq M.P."/>
            <person name="Peter M."/>
            <person name="Quesneville H."/>
            <person name="Rajashekar B."/>
            <person name="Reich M."/>
            <person name="Rouhier N."/>
            <person name="Schmutz J."/>
            <person name="Yin T."/>
            <person name="Chalot M."/>
            <person name="Henrissat B."/>
            <person name="Kuees U."/>
            <person name="Lucas S."/>
            <person name="Van de Peer Y."/>
            <person name="Podila G.K."/>
            <person name="Polle A."/>
            <person name="Pukkila P.J."/>
            <person name="Richardson P.M."/>
            <person name="Rouze P."/>
            <person name="Sanders I.R."/>
            <person name="Stajich J.E."/>
            <person name="Tunlid A."/>
            <person name="Tuskan G."/>
            <person name="Grigoriev I.V."/>
        </authorList>
    </citation>
    <scope>NUCLEOTIDE SEQUENCE [LARGE SCALE GENOMIC DNA]</scope>
    <source>
        <strain evidence="3">S238N-H82 / ATCC MYA-4686</strain>
    </source>
</reference>
<feature type="compositionally biased region" description="Low complexity" evidence="1">
    <location>
        <begin position="273"/>
        <end position="290"/>
    </location>
</feature>
<dbReference type="CDD" id="cd21037">
    <property type="entry name" value="MLKL_NTD"/>
    <property type="match status" value="1"/>
</dbReference>
<gene>
    <name evidence="2" type="ORF">LACBIDRAFT_312922</name>
</gene>
<dbReference type="GeneID" id="6084146"/>
<dbReference type="InterPro" id="IPR059179">
    <property type="entry name" value="MLKL-like_MCAfunc"/>
</dbReference>
<dbReference type="HOGENOM" id="CLU_065617_0_0_1"/>
<feature type="compositionally biased region" description="Polar residues" evidence="1">
    <location>
        <begin position="227"/>
        <end position="237"/>
    </location>
</feature>
<sequence length="312" mass="34935">MAVDTSNAHLSRQNGIPQVPRRSGTSKTDTMLAVSDTIVSTLKNVGTLSGLPFIQEAASVALTILEIIQNVRQNKDEFRRLANDACEITYAAALMCNEYEKRRQPISETTKKDLEELVRKLKTIEQYANESIQRKWYWKLARNKSDQGTIAAYRQDLNSSVSLFGFQSHLTIREAVAKLEQQSEKIAQQQIKILQELKDQEVRRSEEARATTLLGKEEAPKARQGVTPGSGSRSVSPLSINQNVWGLRHTDFVESPTSQISFNSIAGNKTKTNNSTTITNNNSGNTRITTISDSNNDNSVRHYGNHRRGSRR</sequence>
<evidence type="ECO:0000313" key="3">
    <source>
        <dbReference type="Proteomes" id="UP000001194"/>
    </source>
</evidence>
<dbReference type="GO" id="GO:0007166">
    <property type="term" value="P:cell surface receptor signaling pathway"/>
    <property type="evidence" value="ECO:0007669"/>
    <property type="project" value="InterPro"/>
</dbReference>
<proteinExistence type="predicted"/>
<dbReference type="InterPro" id="IPR036537">
    <property type="entry name" value="Adaptor_Cbl_N_dom_sf"/>
</dbReference>
<dbReference type="EMBL" id="DS547145">
    <property type="protein sequence ID" value="EDR00867.1"/>
    <property type="molecule type" value="Genomic_DNA"/>
</dbReference>
<accession>B0DX48</accession>
<organism evidence="3">
    <name type="scientific">Laccaria bicolor (strain S238N-H82 / ATCC MYA-4686)</name>
    <name type="common">Bicoloured deceiver</name>
    <name type="synonym">Laccaria laccata var. bicolor</name>
    <dbReference type="NCBI Taxonomy" id="486041"/>
    <lineage>
        <taxon>Eukaryota</taxon>
        <taxon>Fungi</taxon>
        <taxon>Dikarya</taxon>
        <taxon>Basidiomycota</taxon>
        <taxon>Agaricomycotina</taxon>
        <taxon>Agaricomycetes</taxon>
        <taxon>Agaricomycetidae</taxon>
        <taxon>Agaricales</taxon>
        <taxon>Agaricineae</taxon>
        <taxon>Hydnangiaceae</taxon>
        <taxon>Laccaria</taxon>
    </lineage>
</organism>
<dbReference type="AlphaFoldDB" id="B0DX48"/>
<dbReference type="InParanoid" id="B0DX48"/>
<evidence type="ECO:0000313" key="2">
    <source>
        <dbReference type="EMBL" id="EDR00867.1"/>
    </source>
</evidence>
<dbReference type="RefSeq" id="XP_001888461.1">
    <property type="nucleotide sequence ID" value="XM_001888426.1"/>
</dbReference>
<feature type="region of interest" description="Disordered" evidence="1">
    <location>
        <begin position="1"/>
        <end position="27"/>
    </location>
</feature>
<name>B0DX48_LACBS</name>
<feature type="compositionally biased region" description="Basic and acidic residues" evidence="1">
    <location>
        <begin position="208"/>
        <end position="221"/>
    </location>
</feature>
<dbReference type="Proteomes" id="UP000001194">
    <property type="component" value="Unassembled WGS sequence"/>
</dbReference>